<dbReference type="SUPFAM" id="SSF50022">
    <property type="entry name" value="ISP domain"/>
    <property type="match status" value="1"/>
</dbReference>
<keyword evidence="5" id="KW-0411">Iron-sulfur</keyword>
<keyword evidence="4" id="KW-0408">Iron</keyword>
<feature type="domain" description="Rieske" evidence="6">
    <location>
        <begin position="7"/>
        <end position="109"/>
    </location>
</feature>
<gene>
    <name evidence="7" type="ORF">JI739_10135</name>
</gene>
<keyword evidence="8" id="KW-1185">Reference proteome</keyword>
<evidence type="ECO:0000259" key="6">
    <source>
        <dbReference type="PROSITE" id="PS51296"/>
    </source>
</evidence>
<dbReference type="SUPFAM" id="SSF55961">
    <property type="entry name" value="Bet v1-like"/>
    <property type="match status" value="1"/>
</dbReference>
<sequence length="349" mass="38751">MFIRNAWYVAATTAECNTERPLSRTLLGDKVVLFRTGDGRPAALADRCAHRLAPLSLGDIEADGLRCRYHGMKFDATGRCVEIPGQADIPPVMRVRDYPVVERHGFIWIWPGDAARADAELIVDCHWNNAPGWPTASGYIHYKANYQLVADNLLDFSHLTFVHRTTLANSAFPNARPDVVPFERGIRLYRQILDCEPSPLHAMAGGFTGKVDFWNRQVWWLPSVFENWAGSAEAGGEGPPHERPGALHFRHFSLLTPETEKSTHYFWIHPCEFPHGDAGLIDPVGDGIRTAFAEDRWVIEAQQEVMDASPGVQPKGAGSDVALNRVRHMIAQRVRQEAQAAAVAATEGA</sequence>
<dbReference type="AlphaFoldDB" id="A0A936ZGW5"/>
<evidence type="ECO:0000313" key="7">
    <source>
        <dbReference type="EMBL" id="MBL0420702.1"/>
    </source>
</evidence>
<dbReference type="Pfam" id="PF00355">
    <property type="entry name" value="Rieske"/>
    <property type="match status" value="1"/>
</dbReference>
<comment type="caution">
    <text evidence="7">The sequence shown here is derived from an EMBL/GenBank/DDBJ whole genome shotgun (WGS) entry which is preliminary data.</text>
</comment>
<dbReference type="RefSeq" id="WP_201683785.1">
    <property type="nucleotide sequence ID" value="NZ_JAEQNA010000003.1"/>
</dbReference>
<keyword evidence="7" id="KW-0223">Dioxygenase</keyword>
<dbReference type="GO" id="GO:0046872">
    <property type="term" value="F:metal ion binding"/>
    <property type="evidence" value="ECO:0007669"/>
    <property type="project" value="UniProtKB-KW"/>
</dbReference>
<dbReference type="CDD" id="cd08878">
    <property type="entry name" value="RHO_alpha_C_DMO-like"/>
    <property type="match status" value="1"/>
</dbReference>
<dbReference type="GO" id="GO:0051537">
    <property type="term" value="F:2 iron, 2 sulfur cluster binding"/>
    <property type="evidence" value="ECO:0007669"/>
    <property type="project" value="UniProtKB-KW"/>
</dbReference>
<keyword evidence="2" id="KW-0479">Metal-binding</keyword>
<dbReference type="InterPro" id="IPR044043">
    <property type="entry name" value="VanA_C_cat"/>
</dbReference>
<evidence type="ECO:0000256" key="3">
    <source>
        <dbReference type="ARBA" id="ARBA00023002"/>
    </source>
</evidence>
<dbReference type="Gene3D" id="2.102.10.10">
    <property type="entry name" value="Rieske [2Fe-2S] iron-sulphur domain"/>
    <property type="match status" value="1"/>
</dbReference>
<dbReference type="InterPro" id="IPR050584">
    <property type="entry name" value="Cholesterol_7-desaturase"/>
</dbReference>
<name>A0A936ZGW5_9BURK</name>
<evidence type="ECO:0000256" key="4">
    <source>
        <dbReference type="ARBA" id="ARBA00023004"/>
    </source>
</evidence>
<keyword evidence="1" id="KW-0001">2Fe-2S</keyword>
<evidence type="ECO:0000256" key="2">
    <source>
        <dbReference type="ARBA" id="ARBA00022723"/>
    </source>
</evidence>
<proteinExistence type="predicted"/>
<organism evidence="7 8">
    <name type="scientific">Ramlibacter aurantiacus</name>
    <dbReference type="NCBI Taxonomy" id="2801330"/>
    <lineage>
        <taxon>Bacteria</taxon>
        <taxon>Pseudomonadati</taxon>
        <taxon>Pseudomonadota</taxon>
        <taxon>Betaproteobacteria</taxon>
        <taxon>Burkholderiales</taxon>
        <taxon>Comamonadaceae</taxon>
        <taxon>Ramlibacter</taxon>
    </lineage>
</organism>
<dbReference type="Gene3D" id="3.90.380.10">
    <property type="entry name" value="Naphthalene 1,2-dioxygenase Alpha Subunit, Chain A, domain 1"/>
    <property type="match status" value="1"/>
</dbReference>
<evidence type="ECO:0000256" key="1">
    <source>
        <dbReference type="ARBA" id="ARBA00022714"/>
    </source>
</evidence>
<accession>A0A936ZGW5</accession>
<dbReference type="PANTHER" id="PTHR21266:SF60">
    <property type="entry name" value="3-KETOSTEROID-9-ALPHA-MONOOXYGENASE, OXYGENASE COMPONENT"/>
    <property type="match status" value="1"/>
</dbReference>
<reference evidence="7" key="1">
    <citation type="submission" date="2021-01" db="EMBL/GenBank/DDBJ databases">
        <title>Ramlibacter sp. strain AW1 16S ribosomal RNA gene Genome sequencing and assembly.</title>
        <authorList>
            <person name="Kang M."/>
        </authorList>
    </citation>
    <scope>NUCLEOTIDE SEQUENCE</scope>
    <source>
        <strain evidence="7">AW1</strain>
    </source>
</reference>
<dbReference type="PANTHER" id="PTHR21266">
    <property type="entry name" value="IRON-SULFUR DOMAIN CONTAINING PROTEIN"/>
    <property type="match status" value="1"/>
</dbReference>
<evidence type="ECO:0000313" key="8">
    <source>
        <dbReference type="Proteomes" id="UP000613011"/>
    </source>
</evidence>
<dbReference type="Proteomes" id="UP000613011">
    <property type="component" value="Unassembled WGS sequence"/>
</dbReference>
<dbReference type="EMBL" id="JAEQNA010000003">
    <property type="protein sequence ID" value="MBL0420702.1"/>
    <property type="molecule type" value="Genomic_DNA"/>
</dbReference>
<keyword evidence="3" id="KW-0560">Oxidoreductase</keyword>
<dbReference type="PROSITE" id="PS51296">
    <property type="entry name" value="RIESKE"/>
    <property type="match status" value="1"/>
</dbReference>
<evidence type="ECO:0000256" key="5">
    <source>
        <dbReference type="ARBA" id="ARBA00023014"/>
    </source>
</evidence>
<protein>
    <submittedName>
        <fullName evidence="7">Aromatic ring-hydroxylating dioxygenase subunit alpha</fullName>
    </submittedName>
</protein>
<dbReference type="InterPro" id="IPR017941">
    <property type="entry name" value="Rieske_2Fe-2S"/>
</dbReference>
<dbReference type="InterPro" id="IPR036922">
    <property type="entry name" value="Rieske_2Fe-2S_sf"/>
</dbReference>
<dbReference type="GO" id="GO:0051213">
    <property type="term" value="F:dioxygenase activity"/>
    <property type="evidence" value="ECO:0007669"/>
    <property type="project" value="UniProtKB-KW"/>
</dbReference>
<dbReference type="Pfam" id="PF19112">
    <property type="entry name" value="VanA_C"/>
    <property type="match status" value="1"/>
</dbReference>